<proteinExistence type="predicted"/>
<keyword evidence="1" id="KW-1185">Reference proteome</keyword>
<dbReference type="KEGG" id="foc:113210985"/>
<dbReference type="GeneID" id="113210985"/>
<reference evidence="2" key="1">
    <citation type="submission" date="2025-08" db="UniProtKB">
        <authorList>
            <consortium name="RefSeq"/>
        </authorList>
    </citation>
    <scope>IDENTIFICATION</scope>
    <source>
        <tissue evidence="2">Whole organism</tissue>
    </source>
</reference>
<dbReference type="Proteomes" id="UP000504606">
    <property type="component" value="Unplaced"/>
</dbReference>
<dbReference type="RefSeq" id="XP_026284987.1">
    <property type="nucleotide sequence ID" value="XM_026429202.2"/>
</dbReference>
<evidence type="ECO:0000313" key="1">
    <source>
        <dbReference type="Proteomes" id="UP000504606"/>
    </source>
</evidence>
<sequence length="104" mass="11988">MVMPEFDPSSFFCIGQEILSSREHTHTSIAVCIFCHLDPLPLHNGYRPEQLPFDEVLIFQALNPGVIMDQLGDLLFIIRICSLEYVQKSGFSKSEELFLQTMHW</sequence>
<evidence type="ECO:0000313" key="2">
    <source>
        <dbReference type="RefSeq" id="XP_026284987.1"/>
    </source>
</evidence>
<gene>
    <name evidence="2" type="primary">LOC113210985</name>
</gene>
<name>A0A6J1SVT3_FRAOC</name>
<dbReference type="AlphaFoldDB" id="A0A6J1SVT3"/>
<accession>A0A6J1SVT3</accession>
<organism evidence="1 2">
    <name type="scientific">Frankliniella occidentalis</name>
    <name type="common">Western flower thrips</name>
    <name type="synonym">Euthrips occidentalis</name>
    <dbReference type="NCBI Taxonomy" id="133901"/>
    <lineage>
        <taxon>Eukaryota</taxon>
        <taxon>Metazoa</taxon>
        <taxon>Ecdysozoa</taxon>
        <taxon>Arthropoda</taxon>
        <taxon>Hexapoda</taxon>
        <taxon>Insecta</taxon>
        <taxon>Pterygota</taxon>
        <taxon>Neoptera</taxon>
        <taxon>Paraneoptera</taxon>
        <taxon>Thysanoptera</taxon>
        <taxon>Terebrantia</taxon>
        <taxon>Thripoidea</taxon>
        <taxon>Thripidae</taxon>
        <taxon>Frankliniella</taxon>
    </lineage>
</organism>
<protein>
    <submittedName>
        <fullName evidence="2">Uncharacterized protein LOC113210985</fullName>
    </submittedName>
</protein>